<dbReference type="PANTHER" id="PTHR48021:SF47">
    <property type="entry name" value="GH17672P"/>
    <property type="match status" value="1"/>
</dbReference>
<keyword evidence="6" id="KW-0325">Glycoprotein</keyword>
<feature type="transmembrane region" description="Helical" evidence="7">
    <location>
        <begin position="294"/>
        <end position="312"/>
    </location>
</feature>
<gene>
    <name evidence="10" type="primary">LOC108558492</name>
</gene>
<dbReference type="Gene3D" id="1.20.1250.20">
    <property type="entry name" value="MFS general substrate transporter like domains"/>
    <property type="match status" value="2"/>
</dbReference>
<feature type="transmembrane region" description="Helical" evidence="7">
    <location>
        <begin position="419"/>
        <end position="440"/>
    </location>
</feature>
<feature type="transmembrane region" description="Helical" evidence="7">
    <location>
        <begin position="58"/>
        <end position="79"/>
    </location>
</feature>
<feature type="transmembrane region" description="Helical" evidence="7">
    <location>
        <begin position="760"/>
        <end position="777"/>
    </location>
</feature>
<evidence type="ECO:0000256" key="6">
    <source>
        <dbReference type="ARBA" id="ARBA00023180"/>
    </source>
</evidence>
<dbReference type="PROSITE" id="PS50850">
    <property type="entry name" value="MFS"/>
    <property type="match status" value="2"/>
</dbReference>
<feature type="transmembrane region" description="Helical" evidence="7">
    <location>
        <begin position="551"/>
        <end position="570"/>
    </location>
</feature>
<feature type="transmembrane region" description="Helical" evidence="7">
    <location>
        <begin position="523"/>
        <end position="544"/>
    </location>
</feature>
<keyword evidence="2" id="KW-1003">Cell membrane</keyword>
<feature type="transmembrane region" description="Helical" evidence="7">
    <location>
        <begin position="818"/>
        <end position="841"/>
    </location>
</feature>
<keyword evidence="3 7" id="KW-0812">Transmembrane</keyword>
<dbReference type="InterPro" id="IPR005829">
    <property type="entry name" value="Sugar_transporter_CS"/>
</dbReference>
<dbReference type="CDD" id="cd17358">
    <property type="entry name" value="MFS_GLUT6_8_Class3_like"/>
    <property type="match status" value="2"/>
</dbReference>
<sequence>MDDKKGGNGMFLFVSVVAVNFASFTMGTGFGWTSPSVPKLNGFEDAELGDPITSTEELFLGSLIAIGGIFSPPLSGIAADAIGRKWTLLAFTVPILVSYLIVAFARDIWWFFVARFLAGFSAGTYYAVIPNYVAEISEVSNRGAYSCFQAVNVPLGVLITYAVGPFLNLQNSSFVYLVAPILFFILFGFFIPESPYFLLTKNMDVEAREALAKLRGKRKEDVEKELIEMSDTLRESNSSTSIRELLKSKVLVKGLSITLGLVFFQQFSGINVLLFYMQTIFEATGSAMPGQHSSMIIAAVQISGALLTSAVVDKLGRRLLLIVSCIGTTVSLIALGAFFHLKDDGQDVSQLGWLPIVSLIAYMISYGVGLGPVAFTVLGEIFPQNAKATASTLTISICFFLTFVTTALFPYLMDVIGKAFTFYIIAAFCFCGLFFVYFVVPETKGKTFSEIQKMIGAYLCVVAMAPKRQTLFLYFSTCIANLMTFSAIVSFTWSATSIPRLNGSKEPENNPLEKPIGFQEESLIASLYFVGAMLGPLMAGFVAVKFGRKVTIILFTVPTLISFLMTAFGTTVEVLYVGRFFGGISGGTVLTIIPLYTAEISEPHNRGILGAFIGLFSTLGNLYGYSVGAYTSIETFSLTGLVFPVILFAVMFFFIPETPYYWISRGKEDEAVKSLRQLRTGDQKSIDLEIEVIKRTIEQSDRDRGRFMDIFKSKASRRSLLITLVGGGIQQFSGIFAIQLYMHQIFAEAGSNLEPEVCSIILGAVRVAAYVIAVLAVDRYGRRFLLMESSIGTCISLTAIGIFFYLKTLGYDVEAITWLPLVGLICFDLSYNTGIGCVPVIQISELFPEHLKGIASIIVITFCSVLSFIITLIFPYMEAEIGMGPSFWVFASSGLIGAIFTYFVVPETKGKTLYDIQIMLNK</sequence>
<evidence type="ECO:0000259" key="8">
    <source>
        <dbReference type="PROSITE" id="PS50850"/>
    </source>
</evidence>
<organism evidence="9 10">
    <name type="scientific">Nicrophorus vespilloides</name>
    <name type="common">Boreal carrion beetle</name>
    <dbReference type="NCBI Taxonomy" id="110193"/>
    <lineage>
        <taxon>Eukaryota</taxon>
        <taxon>Metazoa</taxon>
        <taxon>Ecdysozoa</taxon>
        <taxon>Arthropoda</taxon>
        <taxon>Hexapoda</taxon>
        <taxon>Insecta</taxon>
        <taxon>Pterygota</taxon>
        <taxon>Neoptera</taxon>
        <taxon>Endopterygota</taxon>
        <taxon>Coleoptera</taxon>
        <taxon>Polyphaga</taxon>
        <taxon>Staphyliniformia</taxon>
        <taxon>Silphidae</taxon>
        <taxon>Nicrophorinae</taxon>
        <taxon>Nicrophorus</taxon>
    </lineage>
</organism>
<accession>A0ABM1M8J7</accession>
<dbReference type="InterPro" id="IPR050549">
    <property type="entry name" value="MFS_Trehalose_Transporter"/>
</dbReference>
<evidence type="ECO:0000256" key="1">
    <source>
        <dbReference type="ARBA" id="ARBA00004651"/>
    </source>
</evidence>
<keyword evidence="4 7" id="KW-1133">Transmembrane helix</keyword>
<dbReference type="GeneID" id="108558492"/>
<feature type="transmembrane region" description="Helical" evidence="7">
    <location>
        <begin position="784"/>
        <end position="806"/>
    </location>
</feature>
<dbReference type="NCBIfam" id="TIGR00879">
    <property type="entry name" value="SP"/>
    <property type="match status" value="1"/>
</dbReference>
<dbReference type="InterPro" id="IPR003663">
    <property type="entry name" value="Sugar/inositol_transpt"/>
</dbReference>
<feature type="transmembrane region" description="Helical" evidence="7">
    <location>
        <begin position="636"/>
        <end position="655"/>
    </location>
</feature>
<feature type="transmembrane region" description="Helical" evidence="7">
    <location>
        <begin position="12"/>
        <end position="32"/>
    </location>
</feature>
<feature type="domain" description="Major facilitator superfamily (MFS) profile" evidence="8">
    <location>
        <begin position="470"/>
        <end position="909"/>
    </location>
</feature>
<feature type="transmembrane region" description="Helical" evidence="7">
    <location>
        <begin position="353"/>
        <end position="378"/>
    </location>
</feature>
<evidence type="ECO:0000256" key="2">
    <source>
        <dbReference type="ARBA" id="ARBA00022475"/>
    </source>
</evidence>
<feature type="transmembrane region" description="Helical" evidence="7">
    <location>
        <begin position="471"/>
        <end position="493"/>
    </location>
</feature>
<feature type="transmembrane region" description="Helical" evidence="7">
    <location>
        <begin position="720"/>
        <end position="740"/>
    </location>
</feature>
<evidence type="ECO:0000256" key="5">
    <source>
        <dbReference type="ARBA" id="ARBA00023136"/>
    </source>
</evidence>
<dbReference type="PANTHER" id="PTHR48021">
    <property type="match status" value="1"/>
</dbReference>
<proteinExistence type="predicted"/>
<feature type="transmembrane region" description="Helical" evidence="7">
    <location>
        <begin position="250"/>
        <end position="274"/>
    </location>
</feature>
<dbReference type="PRINTS" id="PR00171">
    <property type="entry name" value="SUGRTRNSPORT"/>
</dbReference>
<feature type="transmembrane region" description="Helical" evidence="7">
    <location>
        <begin position="319"/>
        <end position="341"/>
    </location>
</feature>
<feature type="transmembrane region" description="Helical" evidence="7">
    <location>
        <begin position="390"/>
        <end position="413"/>
    </location>
</feature>
<dbReference type="Proteomes" id="UP000695000">
    <property type="component" value="Unplaced"/>
</dbReference>
<dbReference type="InterPro" id="IPR020846">
    <property type="entry name" value="MFS_dom"/>
</dbReference>
<dbReference type="Pfam" id="PF00083">
    <property type="entry name" value="Sugar_tr"/>
    <property type="match status" value="2"/>
</dbReference>
<keyword evidence="5 7" id="KW-0472">Membrane</keyword>
<comment type="subcellular location">
    <subcellularLocation>
        <location evidence="1">Cell membrane</location>
        <topology evidence="1">Multi-pass membrane protein</topology>
    </subcellularLocation>
</comment>
<protein>
    <submittedName>
        <fullName evidence="10">Uncharacterized protein LOC108558492</fullName>
    </submittedName>
</protein>
<feature type="transmembrane region" description="Helical" evidence="7">
    <location>
        <begin position="886"/>
        <end position="905"/>
    </location>
</feature>
<feature type="transmembrane region" description="Helical" evidence="7">
    <location>
        <begin position="108"/>
        <end position="129"/>
    </location>
</feature>
<dbReference type="SUPFAM" id="SSF103473">
    <property type="entry name" value="MFS general substrate transporter"/>
    <property type="match status" value="2"/>
</dbReference>
<evidence type="ECO:0000256" key="4">
    <source>
        <dbReference type="ARBA" id="ARBA00022989"/>
    </source>
</evidence>
<evidence type="ECO:0000313" key="9">
    <source>
        <dbReference type="Proteomes" id="UP000695000"/>
    </source>
</evidence>
<feature type="transmembrane region" description="Helical" evidence="7">
    <location>
        <begin position="173"/>
        <end position="191"/>
    </location>
</feature>
<evidence type="ECO:0000256" key="3">
    <source>
        <dbReference type="ARBA" id="ARBA00022692"/>
    </source>
</evidence>
<evidence type="ECO:0000313" key="10">
    <source>
        <dbReference type="RefSeq" id="XP_017770897.1"/>
    </source>
</evidence>
<name>A0ABM1M8J7_NICVS</name>
<reference evidence="10" key="1">
    <citation type="submission" date="2025-08" db="UniProtKB">
        <authorList>
            <consortium name="RefSeq"/>
        </authorList>
    </citation>
    <scope>IDENTIFICATION</scope>
    <source>
        <tissue evidence="10">Whole Larva</tissue>
    </source>
</reference>
<feature type="transmembrane region" description="Helical" evidence="7">
    <location>
        <begin position="576"/>
        <end position="596"/>
    </location>
</feature>
<keyword evidence="9" id="KW-1185">Reference proteome</keyword>
<feature type="transmembrane region" description="Helical" evidence="7">
    <location>
        <begin position="150"/>
        <end position="167"/>
    </location>
</feature>
<feature type="domain" description="Major facilitator superfamily (MFS) profile" evidence="8">
    <location>
        <begin position="15"/>
        <end position="444"/>
    </location>
</feature>
<dbReference type="InterPro" id="IPR044775">
    <property type="entry name" value="MFS_ERD6/Tret1-like"/>
</dbReference>
<evidence type="ECO:0000256" key="7">
    <source>
        <dbReference type="SAM" id="Phobius"/>
    </source>
</evidence>
<dbReference type="RefSeq" id="XP_017770897.1">
    <property type="nucleotide sequence ID" value="XM_017915408.1"/>
</dbReference>
<dbReference type="PROSITE" id="PS00217">
    <property type="entry name" value="SUGAR_TRANSPORT_2"/>
    <property type="match status" value="2"/>
</dbReference>
<dbReference type="PROSITE" id="PS00216">
    <property type="entry name" value="SUGAR_TRANSPORT_1"/>
    <property type="match status" value="3"/>
</dbReference>
<feature type="transmembrane region" description="Helical" evidence="7">
    <location>
        <begin position="608"/>
        <end position="630"/>
    </location>
</feature>
<dbReference type="InterPro" id="IPR036259">
    <property type="entry name" value="MFS_trans_sf"/>
</dbReference>
<feature type="transmembrane region" description="Helical" evidence="7">
    <location>
        <begin position="853"/>
        <end position="874"/>
    </location>
</feature>
<feature type="transmembrane region" description="Helical" evidence="7">
    <location>
        <begin position="86"/>
        <end position="102"/>
    </location>
</feature>
<dbReference type="InterPro" id="IPR005828">
    <property type="entry name" value="MFS_sugar_transport-like"/>
</dbReference>